<dbReference type="InterPro" id="IPR006182">
    <property type="entry name" value="FliF_N_dom"/>
</dbReference>
<comment type="function">
    <text evidence="9">The M ring may be actively involved in energy transduction.</text>
</comment>
<organism evidence="13 14">
    <name type="scientific">Kineosphaera limosa NBRC 100340</name>
    <dbReference type="NCBI Taxonomy" id="1184609"/>
    <lineage>
        <taxon>Bacteria</taxon>
        <taxon>Bacillati</taxon>
        <taxon>Actinomycetota</taxon>
        <taxon>Actinomycetes</taxon>
        <taxon>Micrococcales</taxon>
        <taxon>Dermatophilaceae</taxon>
        <taxon>Kineosphaera</taxon>
    </lineage>
</organism>
<dbReference type="RefSeq" id="WP_006594644.1">
    <property type="nucleotide sequence ID" value="NZ_BAHD01000101.1"/>
</dbReference>
<protein>
    <recommendedName>
        <fullName evidence="9">Flagellar M-ring protein</fullName>
    </recommendedName>
</protein>
<dbReference type="PANTHER" id="PTHR30046">
    <property type="entry name" value="FLAGELLAR M-RING PROTEIN"/>
    <property type="match status" value="1"/>
</dbReference>
<keyword evidence="4" id="KW-1003">Cell membrane</keyword>
<dbReference type="GO" id="GO:0003774">
    <property type="term" value="F:cytoskeletal motor activity"/>
    <property type="evidence" value="ECO:0007669"/>
    <property type="project" value="InterPro"/>
</dbReference>
<evidence type="ECO:0000256" key="7">
    <source>
        <dbReference type="ARBA" id="ARBA00023136"/>
    </source>
</evidence>
<feature type="domain" description="Flagellar M-ring N-terminal" evidence="11">
    <location>
        <begin position="47"/>
        <end position="224"/>
    </location>
</feature>
<dbReference type="OrthoDB" id="9807026at2"/>
<keyword evidence="13" id="KW-0966">Cell projection</keyword>
<keyword evidence="7 10" id="KW-0472">Membrane</keyword>
<dbReference type="Gene3D" id="3.30.300.30">
    <property type="match status" value="1"/>
</dbReference>
<evidence type="ECO:0000256" key="9">
    <source>
        <dbReference type="PIRNR" id="PIRNR004862"/>
    </source>
</evidence>
<dbReference type="NCBIfam" id="TIGR00206">
    <property type="entry name" value="fliF"/>
    <property type="match status" value="1"/>
</dbReference>
<dbReference type="EMBL" id="BAHD01000101">
    <property type="protein sequence ID" value="GAB98112.1"/>
    <property type="molecule type" value="Genomic_DNA"/>
</dbReference>
<dbReference type="Pfam" id="PF08345">
    <property type="entry name" value="YscJ_FliF_C"/>
    <property type="match status" value="1"/>
</dbReference>
<keyword evidence="13" id="KW-0282">Flagellum</keyword>
<comment type="subcellular location">
    <subcellularLocation>
        <location evidence="1 9">Bacterial flagellum basal body</location>
    </subcellularLocation>
    <subcellularLocation>
        <location evidence="2">Cell membrane</location>
        <topology evidence="2">Multi-pass membrane protein</topology>
    </subcellularLocation>
</comment>
<evidence type="ECO:0000256" key="1">
    <source>
        <dbReference type="ARBA" id="ARBA00004117"/>
    </source>
</evidence>
<evidence type="ECO:0000313" key="13">
    <source>
        <dbReference type="EMBL" id="GAB98112.1"/>
    </source>
</evidence>
<keyword evidence="14" id="KW-1185">Reference proteome</keyword>
<keyword evidence="8 9" id="KW-0975">Bacterial flagellum</keyword>
<evidence type="ECO:0000256" key="2">
    <source>
        <dbReference type="ARBA" id="ARBA00004651"/>
    </source>
</evidence>
<dbReference type="STRING" id="1184609.KILIM_101_00070"/>
<keyword evidence="6 10" id="KW-1133">Transmembrane helix</keyword>
<comment type="caution">
    <text evidence="13">The sequence shown here is derived from an EMBL/GenBank/DDBJ whole genome shotgun (WGS) entry which is preliminary data.</text>
</comment>
<dbReference type="InterPro" id="IPR000067">
    <property type="entry name" value="FlgMring_FliF"/>
</dbReference>
<dbReference type="Pfam" id="PF01514">
    <property type="entry name" value="YscJ_FliF"/>
    <property type="match status" value="1"/>
</dbReference>
<evidence type="ECO:0000256" key="5">
    <source>
        <dbReference type="ARBA" id="ARBA00022692"/>
    </source>
</evidence>
<evidence type="ECO:0000259" key="11">
    <source>
        <dbReference type="Pfam" id="PF01514"/>
    </source>
</evidence>
<evidence type="ECO:0000256" key="6">
    <source>
        <dbReference type="ARBA" id="ARBA00022989"/>
    </source>
</evidence>
<dbReference type="PIRSF" id="PIRSF004862">
    <property type="entry name" value="FliF"/>
    <property type="match status" value="1"/>
</dbReference>
<evidence type="ECO:0000259" key="12">
    <source>
        <dbReference type="Pfam" id="PF08345"/>
    </source>
</evidence>
<dbReference type="GO" id="GO:0005886">
    <property type="term" value="C:plasma membrane"/>
    <property type="evidence" value="ECO:0007669"/>
    <property type="project" value="UniProtKB-SubCell"/>
</dbReference>
<dbReference type="InterPro" id="IPR045851">
    <property type="entry name" value="AMP-bd_C_sf"/>
</dbReference>
<proteinExistence type="inferred from homology"/>
<evidence type="ECO:0000256" key="3">
    <source>
        <dbReference type="ARBA" id="ARBA00007971"/>
    </source>
</evidence>
<feature type="domain" description="Flagellar M-ring C-terminal" evidence="12">
    <location>
        <begin position="256"/>
        <end position="407"/>
    </location>
</feature>
<evidence type="ECO:0000256" key="4">
    <source>
        <dbReference type="ARBA" id="ARBA00022475"/>
    </source>
</evidence>
<evidence type="ECO:0000256" key="10">
    <source>
        <dbReference type="SAM" id="Phobius"/>
    </source>
</evidence>
<evidence type="ECO:0000313" key="14">
    <source>
        <dbReference type="Proteomes" id="UP000008366"/>
    </source>
</evidence>
<dbReference type="GO" id="GO:0009431">
    <property type="term" value="C:bacterial-type flagellum basal body, MS ring"/>
    <property type="evidence" value="ECO:0007669"/>
    <property type="project" value="InterPro"/>
</dbReference>
<dbReference type="eggNOG" id="COG1766">
    <property type="taxonomic scope" value="Bacteria"/>
</dbReference>
<dbReference type="InterPro" id="IPR043427">
    <property type="entry name" value="YscJ/FliF"/>
</dbReference>
<accession>K6X161</accession>
<reference evidence="13 14" key="1">
    <citation type="submission" date="2012-08" db="EMBL/GenBank/DDBJ databases">
        <title>Whole genome shotgun sequence of Kineosphaera limosa NBRC 100340.</title>
        <authorList>
            <person name="Yoshida I."/>
            <person name="Isaki S."/>
            <person name="Hosoyama A."/>
            <person name="Tsuchikane K."/>
            <person name="Katsumata H."/>
            <person name="Ando Y."/>
            <person name="Ohji S."/>
            <person name="Hamada M."/>
            <person name="Tamura T."/>
            <person name="Yamazoe A."/>
            <person name="Yamazaki S."/>
            <person name="Fujita N."/>
        </authorList>
    </citation>
    <scope>NUCLEOTIDE SEQUENCE [LARGE SCALE GENOMIC DNA]</scope>
    <source>
        <strain evidence="13 14">NBRC 100340</strain>
    </source>
</reference>
<dbReference type="AlphaFoldDB" id="K6X161"/>
<sequence length="551" mass="58171">MRTQRFQQVFTRVRSSFTGFTPGQRAVTVIAIVVAIIGGIVFFNYVSRPAMAPLYAQPLSQSDASAVMQSLNGRGVRTELNAEGTVIQVPRDQAPRLRLDLAAEGLPASINQQDGYALVENAPMTTSDAQQRVLIKRATEGELKKSIETIEAVQSANVQLALPEPDVFVRDQAPTTAAVMIQPRPNQALTGGQVEAITHLVSSSVPKLSPNNVTVTDSTGKLLSAQGISGSGMSEQRVAQQGAYQSGISSQIQGLLDKTVGPGNSTVAVRADLDFSNTKEWTNEYIQPQAGAPPLQTDTTRELYNGTGQTPVGGVLGPDNIPVSNVNAGASNSEYEKTGEKSINPYGTRQSYRDGTAGQVQRLNVSVLLDSRTTGATPLGPIQAAVCGAAGINAERGDVCSVAKIPFDTAAAQAAAASAAEAEAQARQDELIQLAKNIGLGLLLLLALLIGFRTNRKRTRTVEIGELQSVDGPMLPELPGAPGAAAIEAGPSGHPAEFELDSDDALRVLEATPVDPQSQARVEARAEISKLVEENPDEVARLLRGWITERS</sequence>
<dbReference type="PRINTS" id="PR01009">
    <property type="entry name" value="FLGMRINGFLIF"/>
</dbReference>
<dbReference type="InterPro" id="IPR013556">
    <property type="entry name" value="Flag_M-ring_C"/>
</dbReference>
<dbReference type="Proteomes" id="UP000008366">
    <property type="component" value="Unassembled WGS sequence"/>
</dbReference>
<dbReference type="GO" id="GO:0071973">
    <property type="term" value="P:bacterial-type flagellum-dependent cell motility"/>
    <property type="evidence" value="ECO:0007669"/>
    <property type="project" value="InterPro"/>
</dbReference>
<keyword evidence="13" id="KW-0969">Cilium</keyword>
<comment type="similarity">
    <text evidence="3 9">Belongs to the FliF family.</text>
</comment>
<evidence type="ECO:0000256" key="8">
    <source>
        <dbReference type="ARBA" id="ARBA00023143"/>
    </source>
</evidence>
<dbReference type="PANTHER" id="PTHR30046:SF0">
    <property type="entry name" value="FLAGELLAR M-RING PROTEIN"/>
    <property type="match status" value="1"/>
</dbReference>
<feature type="transmembrane region" description="Helical" evidence="10">
    <location>
        <begin position="26"/>
        <end position="46"/>
    </location>
</feature>
<keyword evidence="5 10" id="KW-0812">Transmembrane</keyword>
<name>K6X161_9MICO</name>
<gene>
    <name evidence="13" type="primary">fliF</name>
    <name evidence="13" type="ORF">KILIM_101_00070</name>
</gene>